<evidence type="ECO:0000256" key="8">
    <source>
        <dbReference type="ARBA" id="ARBA00023136"/>
    </source>
</evidence>
<dbReference type="InterPro" id="IPR013655">
    <property type="entry name" value="PAS_fold_3"/>
</dbReference>
<organism evidence="15 16">
    <name type="scientific">Enterobacillus tribolii</name>
    <dbReference type="NCBI Taxonomy" id="1487935"/>
    <lineage>
        <taxon>Bacteria</taxon>
        <taxon>Pseudomonadati</taxon>
        <taxon>Pseudomonadota</taxon>
        <taxon>Gammaproteobacteria</taxon>
        <taxon>Enterobacterales</taxon>
        <taxon>Hafniaceae</taxon>
        <taxon>Enterobacillus</taxon>
    </lineage>
</organism>
<comment type="caution">
    <text evidence="15">The sequence shown here is derived from an EMBL/GenBank/DDBJ whole genome shotgun (WGS) entry which is preliminary data.</text>
</comment>
<keyword evidence="6 12" id="KW-0812">Transmembrane</keyword>
<dbReference type="GO" id="GO:0052131">
    <property type="term" value="P:positive aerotaxis"/>
    <property type="evidence" value="ECO:0007669"/>
    <property type="project" value="UniProtKB-ARBA"/>
</dbReference>
<evidence type="ECO:0000256" key="12">
    <source>
        <dbReference type="SAM" id="Phobius"/>
    </source>
</evidence>
<keyword evidence="8 12" id="KW-0472">Membrane</keyword>
<dbReference type="SMART" id="SM00283">
    <property type="entry name" value="MA"/>
    <property type="match status" value="1"/>
</dbReference>
<keyword evidence="2" id="KW-1003">Cell membrane</keyword>
<dbReference type="Gene3D" id="1.10.287.950">
    <property type="entry name" value="Methyl-accepting chemotaxis protein"/>
    <property type="match status" value="1"/>
</dbReference>
<comment type="similarity">
    <text evidence="10">Belongs to the methyl-accepting chemotaxis (MCP) protein family.</text>
</comment>
<gene>
    <name evidence="15" type="ORF">C8D90_11244</name>
</gene>
<evidence type="ECO:0000256" key="3">
    <source>
        <dbReference type="ARBA" id="ARBA00022481"/>
    </source>
</evidence>
<dbReference type="InterPro" id="IPR004090">
    <property type="entry name" value="Chemotax_Me-accpt_rcpt"/>
</dbReference>
<dbReference type="InterPro" id="IPR051310">
    <property type="entry name" value="MCP_chemotaxis"/>
</dbReference>
<dbReference type="OrthoDB" id="9812260at2"/>
<feature type="domain" description="Methyl-accepting transducer" evidence="13">
    <location>
        <begin position="271"/>
        <end position="500"/>
    </location>
</feature>
<comment type="subcellular location">
    <subcellularLocation>
        <location evidence="1">Cell inner membrane</location>
        <topology evidence="1">Multi-pass membrane protein</topology>
    </subcellularLocation>
</comment>
<dbReference type="FunFam" id="3.30.450.20:FF:000046">
    <property type="entry name" value="Aerotaxis sensor receptor"/>
    <property type="match status" value="1"/>
</dbReference>
<keyword evidence="3" id="KW-0488">Methylation</keyword>
<dbReference type="PANTHER" id="PTHR43531:SF7">
    <property type="entry name" value="AEROTAXIS RECEPTOR"/>
    <property type="match status" value="1"/>
</dbReference>
<dbReference type="GO" id="GO:0005886">
    <property type="term" value="C:plasma membrane"/>
    <property type="evidence" value="ECO:0007669"/>
    <property type="project" value="UniProtKB-SubCell"/>
</dbReference>
<dbReference type="SUPFAM" id="SSF58104">
    <property type="entry name" value="Methyl-accepting chemotaxis protein (MCP) signaling domain"/>
    <property type="match status" value="1"/>
</dbReference>
<dbReference type="PROSITE" id="PS50111">
    <property type="entry name" value="CHEMOTAXIS_TRANSDUC_2"/>
    <property type="match status" value="1"/>
</dbReference>
<dbReference type="GO" id="GO:0004888">
    <property type="term" value="F:transmembrane signaling receptor activity"/>
    <property type="evidence" value="ECO:0007669"/>
    <property type="project" value="InterPro"/>
</dbReference>
<proteinExistence type="inferred from homology"/>
<evidence type="ECO:0000256" key="2">
    <source>
        <dbReference type="ARBA" id="ARBA00022475"/>
    </source>
</evidence>
<evidence type="ECO:0000256" key="4">
    <source>
        <dbReference type="ARBA" id="ARBA00022500"/>
    </source>
</evidence>
<dbReference type="InterPro" id="IPR004089">
    <property type="entry name" value="MCPsignal_dom"/>
</dbReference>
<feature type="domain" description="PAS" evidence="14">
    <location>
        <begin position="13"/>
        <end position="60"/>
    </location>
</feature>
<keyword evidence="4" id="KW-0145">Chemotaxis</keyword>
<dbReference type="PROSITE" id="PS50112">
    <property type="entry name" value="PAS"/>
    <property type="match status" value="1"/>
</dbReference>
<dbReference type="GO" id="GO:0007165">
    <property type="term" value="P:signal transduction"/>
    <property type="evidence" value="ECO:0007669"/>
    <property type="project" value="UniProtKB-KW"/>
</dbReference>
<evidence type="ECO:0000256" key="11">
    <source>
        <dbReference type="PROSITE-ProRule" id="PRU00284"/>
    </source>
</evidence>
<keyword evidence="5" id="KW-0997">Cell inner membrane</keyword>
<evidence type="ECO:0000256" key="1">
    <source>
        <dbReference type="ARBA" id="ARBA00004429"/>
    </source>
</evidence>
<sequence>MRNNQPVTQREYLFDANATLMTTTDPDSYINYANDAFMKVSGFSHEEIAGQPHNIVRHPDMPPCVFEDMWFTLKQGEPWTGLVKNRRKNGDYYWVRANAVPVIRNGRVKGYMSVRTHPGKDEVEVAEACYRTFRDKKKQSKRFYKGIILRRGFFSWCSVFKTLPLRWCLRGTLLALWMLSLLAGALLIPGTGTLAVFAAVMSAIMLMTGVFLEFRISRPVERLYRQALRVVTGDYSHSEQMDRVDEIGMTLRTVTQLGLMFRWLVDDVSNQAQAVSRASDVLCSANEDLNARTQKAVMNVQQTAAVMEEMMATVKSNTEKASVADVLSHETRESAIEGGKTMSMIIDVMTAITDNAKQITNITSIIDGIASQTNILALNAAVEAARAGEQGKGFAVVAEEVRHLAQRSADAASNIKCLLDTSTAQVVSGNEATEGAGLKIEEIVGRIKNVTVLIAEISTATGIQAQALEDVSQAVKELDGIMLQNATRVQESSEASGSMNSQAGRLAEAISVFM</sequence>
<dbReference type="Pfam" id="PF00015">
    <property type="entry name" value="MCPsignal"/>
    <property type="match status" value="1"/>
</dbReference>
<reference evidence="15 16" key="1">
    <citation type="submission" date="2018-07" db="EMBL/GenBank/DDBJ databases">
        <title>Genomic Encyclopedia of Type Strains, Phase IV (KMG-IV): sequencing the most valuable type-strain genomes for metagenomic binning, comparative biology and taxonomic classification.</title>
        <authorList>
            <person name="Goeker M."/>
        </authorList>
    </citation>
    <scope>NUCLEOTIDE SEQUENCE [LARGE SCALE GENOMIC DNA]</scope>
    <source>
        <strain evidence="15 16">DSM 103736</strain>
    </source>
</reference>
<dbReference type="SMART" id="SM00091">
    <property type="entry name" value="PAS"/>
    <property type="match status" value="1"/>
</dbReference>
<dbReference type="FunFam" id="1.10.287.950:FF:000001">
    <property type="entry name" value="Methyl-accepting chemotaxis sensory transducer"/>
    <property type="match status" value="1"/>
</dbReference>
<dbReference type="InterPro" id="IPR035965">
    <property type="entry name" value="PAS-like_dom_sf"/>
</dbReference>
<evidence type="ECO:0000256" key="5">
    <source>
        <dbReference type="ARBA" id="ARBA00022519"/>
    </source>
</evidence>
<dbReference type="Gene3D" id="3.30.450.20">
    <property type="entry name" value="PAS domain"/>
    <property type="match status" value="1"/>
</dbReference>
<evidence type="ECO:0000256" key="10">
    <source>
        <dbReference type="ARBA" id="ARBA00029447"/>
    </source>
</evidence>
<dbReference type="AlphaFoldDB" id="A0A370Q9Q5"/>
<dbReference type="CDD" id="cd00130">
    <property type="entry name" value="PAS"/>
    <property type="match status" value="1"/>
</dbReference>
<feature type="transmembrane region" description="Helical" evidence="12">
    <location>
        <begin position="194"/>
        <end position="216"/>
    </location>
</feature>
<evidence type="ECO:0000313" key="15">
    <source>
        <dbReference type="EMBL" id="RDK85118.1"/>
    </source>
</evidence>
<keyword evidence="7 12" id="KW-1133">Transmembrane helix</keyword>
<dbReference type="PRINTS" id="PR00260">
    <property type="entry name" value="CHEMTRNSDUCR"/>
</dbReference>
<feature type="transmembrane region" description="Helical" evidence="12">
    <location>
        <begin position="167"/>
        <end position="188"/>
    </location>
</feature>
<dbReference type="Proteomes" id="UP000254848">
    <property type="component" value="Unassembled WGS sequence"/>
</dbReference>
<dbReference type="SUPFAM" id="SSF55785">
    <property type="entry name" value="PYP-like sensor domain (PAS domain)"/>
    <property type="match status" value="1"/>
</dbReference>
<evidence type="ECO:0000256" key="9">
    <source>
        <dbReference type="ARBA" id="ARBA00023224"/>
    </source>
</evidence>
<accession>A0A370Q9Q5</accession>
<dbReference type="RefSeq" id="WP_115460113.1">
    <property type="nucleotide sequence ID" value="NZ_QRAP01000012.1"/>
</dbReference>
<evidence type="ECO:0000256" key="6">
    <source>
        <dbReference type="ARBA" id="ARBA00022692"/>
    </source>
</evidence>
<evidence type="ECO:0000259" key="13">
    <source>
        <dbReference type="PROSITE" id="PS50111"/>
    </source>
</evidence>
<evidence type="ECO:0000313" key="16">
    <source>
        <dbReference type="Proteomes" id="UP000254848"/>
    </source>
</evidence>
<dbReference type="NCBIfam" id="TIGR00229">
    <property type="entry name" value="sensory_box"/>
    <property type="match status" value="1"/>
</dbReference>
<dbReference type="EMBL" id="QRAP01000012">
    <property type="protein sequence ID" value="RDK85118.1"/>
    <property type="molecule type" value="Genomic_DNA"/>
</dbReference>
<dbReference type="PANTHER" id="PTHR43531">
    <property type="entry name" value="PROTEIN ICFG"/>
    <property type="match status" value="1"/>
</dbReference>
<name>A0A370Q9Q5_9GAMM</name>
<keyword evidence="16" id="KW-1185">Reference proteome</keyword>
<evidence type="ECO:0000256" key="7">
    <source>
        <dbReference type="ARBA" id="ARBA00022989"/>
    </source>
</evidence>
<protein>
    <submittedName>
        <fullName evidence="15">Methyl-accepting chemotaxis sensory transducer with Pas/Pac sensor</fullName>
    </submittedName>
</protein>
<evidence type="ECO:0000259" key="14">
    <source>
        <dbReference type="PROSITE" id="PS50112"/>
    </source>
</evidence>
<dbReference type="Pfam" id="PF08447">
    <property type="entry name" value="PAS_3"/>
    <property type="match status" value="1"/>
</dbReference>
<keyword evidence="9 11" id="KW-0807">Transducer</keyword>
<dbReference type="InterPro" id="IPR000014">
    <property type="entry name" value="PAS"/>
</dbReference>
<dbReference type="CDD" id="cd11386">
    <property type="entry name" value="MCP_signal"/>
    <property type="match status" value="1"/>
</dbReference>